<comment type="caution">
    <text evidence="1">The sequence shown here is derived from an EMBL/GenBank/DDBJ whole genome shotgun (WGS) entry which is preliminary data.</text>
</comment>
<dbReference type="EMBL" id="BARU01015516">
    <property type="protein sequence ID" value="GAH52627.1"/>
    <property type="molecule type" value="Genomic_DNA"/>
</dbReference>
<reference evidence="1" key="1">
    <citation type="journal article" date="2014" name="Front. Microbiol.">
        <title>High frequency of phylogenetically diverse reductive dehalogenase-homologous genes in deep subseafloor sedimentary metagenomes.</title>
        <authorList>
            <person name="Kawai M."/>
            <person name="Futagami T."/>
            <person name="Toyoda A."/>
            <person name="Takaki Y."/>
            <person name="Nishi S."/>
            <person name="Hori S."/>
            <person name="Arai W."/>
            <person name="Tsubouchi T."/>
            <person name="Morono Y."/>
            <person name="Uchiyama I."/>
            <person name="Ito T."/>
            <person name="Fujiyama A."/>
            <person name="Inagaki F."/>
            <person name="Takami H."/>
        </authorList>
    </citation>
    <scope>NUCLEOTIDE SEQUENCE</scope>
    <source>
        <strain evidence="1">Expedition CK06-06</strain>
    </source>
</reference>
<gene>
    <name evidence="1" type="ORF">S03H2_26613</name>
</gene>
<feature type="non-terminal residue" evidence="1">
    <location>
        <position position="35"/>
    </location>
</feature>
<protein>
    <submittedName>
        <fullName evidence="1">Uncharacterized protein</fullName>
    </submittedName>
</protein>
<dbReference type="AlphaFoldDB" id="X1G5X7"/>
<organism evidence="1">
    <name type="scientific">marine sediment metagenome</name>
    <dbReference type="NCBI Taxonomy" id="412755"/>
    <lineage>
        <taxon>unclassified sequences</taxon>
        <taxon>metagenomes</taxon>
        <taxon>ecological metagenomes</taxon>
    </lineage>
</organism>
<evidence type="ECO:0000313" key="1">
    <source>
        <dbReference type="EMBL" id="GAH52627.1"/>
    </source>
</evidence>
<name>X1G5X7_9ZZZZ</name>
<accession>X1G5X7</accession>
<proteinExistence type="predicted"/>
<sequence>MLARLEVAYRAWTTLAAAAGEDVARAWFIGANPRL</sequence>